<comment type="caution">
    <text evidence="1">The sequence shown here is derived from an EMBL/GenBank/DDBJ whole genome shotgun (WGS) entry which is preliminary data.</text>
</comment>
<dbReference type="PANTHER" id="PTHR40267:SF1">
    <property type="entry name" value="BLR3294 PROTEIN"/>
    <property type="match status" value="1"/>
</dbReference>
<dbReference type="Pfam" id="PF17645">
    <property type="entry name" value="Amdase"/>
    <property type="match status" value="1"/>
</dbReference>
<gene>
    <name evidence="1" type="ORF">GGE15_006761</name>
</gene>
<name>A0A7W6USD0_9HYPH</name>
<dbReference type="PANTHER" id="PTHR40267">
    <property type="entry name" value="BLR3294 PROTEIN"/>
    <property type="match status" value="1"/>
</dbReference>
<accession>A0A7W6USD0</accession>
<dbReference type="AlphaFoldDB" id="A0A7W6USD0"/>
<organism evidence="1 2">
    <name type="scientific">Rhizobium esperanzae</name>
    <dbReference type="NCBI Taxonomy" id="1967781"/>
    <lineage>
        <taxon>Bacteria</taxon>
        <taxon>Pseudomonadati</taxon>
        <taxon>Pseudomonadota</taxon>
        <taxon>Alphaproteobacteria</taxon>
        <taxon>Hyphomicrobiales</taxon>
        <taxon>Rhizobiaceae</taxon>
        <taxon>Rhizobium/Agrobacterium group</taxon>
        <taxon>Rhizobium</taxon>
    </lineage>
</organism>
<proteinExistence type="predicted"/>
<dbReference type="InterPro" id="IPR053714">
    <property type="entry name" value="Iso_Racemase_Enz_sf"/>
</dbReference>
<evidence type="ECO:0000313" key="1">
    <source>
        <dbReference type="EMBL" id="MBB4443459.1"/>
    </source>
</evidence>
<dbReference type="EMBL" id="JACIHI010000024">
    <property type="protein sequence ID" value="MBB4443459.1"/>
    <property type="molecule type" value="Genomic_DNA"/>
</dbReference>
<evidence type="ECO:0000313" key="2">
    <source>
        <dbReference type="Proteomes" id="UP000533724"/>
    </source>
</evidence>
<reference evidence="1 2" key="1">
    <citation type="submission" date="2020-08" db="EMBL/GenBank/DDBJ databases">
        <title>Genomic Encyclopedia of Type Strains, Phase IV (KMG-V): Genome sequencing to study the core and pangenomes of soil and plant-associated prokaryotes.</title>
        <authorList>
            <person name="Whitman W."/>
        </authorList>
    </citation>
    <scope>NUCLEOTIDE SEQUENCE [LARGE SCALE GENOMIC DNA]</scope>
    <source>
        <strain evidence="1 2">SEMIA 414</strain>
    </source>
</reference>
<dbReference type="InterPro" id="IPR026286">
    <property type="entry name" value="MaiA/AMDase"/>
</dbReference>
<dbReference type="Gene3D" id="3.40.50.12500">
    <property type="match status" value="1"/>
</dbReference>
<dbReference type="RefSeq" id="WP_204327422.1">
    <property type="nucleotide sequence ID" value="NZ_JACIHI010000024.1"/>
</dbReference>
<dbReference type="GO" id="GO:0050076">
    <property type="term" value="F:maleate isomerase activity"/>
    <property type="evidence" value="ECO:0007669"/>
    <property type="project" value="UniProtKB-EC"/>
</dbReference>
<sequence>MPSHDADRFTRGNALDKRVRLGMLTPSSNTVLEPVTVAMTGDVPWVSSHFQRFRVTRISLEPDDLVQFQTSQIVQAAELLSDAKVDVIGWSGTAGSWLGQANDETLCAEIFQRTGIPATTSVLAINEILSITNCRKVALVSPYQPAIQRKIIENYAGLGIDCSIERHLDDPGNYSFAQWNEDQIADLIGDVAREKPDAIMVMCTNFRAAPIVDRMEQETGIPIYDSIAAVVWKSLFMAGIDPSLIQGWGSLFQNVKPIAMREGN</sequence>
<protein>
    <submittedName>
        <fullName evidence="1">Maleate isomerase</fullName>
        <ecNumber evidence="1">5.2.1.1</ecNumber>
    </submittedName>
</protein>
<dbReference type="PIRSF" id="PIRSF015736">
    <property type="entry name" value="MI"/>
    <property type="match status" value="1"/>
</dbReference>
<keyword evidence="1" id="KW-0413">Isomerase</keyword>
<dbReference type="EC" id="5.2.1.1" evidence="1"/>
<dbReference type="Proteomes" id="UP000533724">
    <property type="component" value="Unassembled WGS sequence"/>
</dbReference>